<dbReference type="InterPro" id="IPR017871">
    <property type="entry name" value="ABC_transporter-like_CS"/>
</dbReference>
<feature type="transmembrane region" description="Helical" evidence="10">
    <location>
        <begin position="46"/>
        <end position="65"/>
    </location>
</feature>
<organism evidence="12 13">
    <name type="scientific">Tritrichomonas musculus</name>
    <dbReference type="NCBI Taxonomy" id="1915356"/>
    <lineage>
        <taxon>Eukaryota</taxon>
        <taxon>Metamonada</taxon>
        <taxon>Parabasalia</taxon>
        <taxon>Tritrichomonadida</taxon>
        <taxon>Tritrichomonadidae</taxon>
        <taxon>Tritrichomonas</taxon>
    </lineage>
</organism>
<comment type="similarity">
    <text evidence="2">Belongs to the ABC transporter superfamily. ABCA family.</text>
</comment>
<keyword evidence="7" id="KW-0067">ATP-binding</keyword>
<evidence type="ECO:0000259" key="11">
    <source>
        <dbReference type="PROSITE" id="PS50893"/>
    </source>
</evidence>
<dbReference type="Gene3D" id="3.40.50.300">
    <property type="entry name" value="P-loop containing nucleotide triphosphate hydrolases"/>
    <property type="match status" value="1"/>
</dbReference>
<dbReference type="SMART" id="SM00382">
    <property type="entry name" value="AAA"/>
    <property type="match status" value="1"/>
</dbReference>
<keyword evidence="4 10" id="KW-0812">Transmembrane</keyword>
<feature type="transmembrane region" description="Helical" evidence="10">
    <location>
        <begin position="370"/>
        <end position="390"/>
    </location>
</feature>
<evidence type="ECO:0000256" key="2">
    <source>
        <dbReference type="ARBA" id="ARBA00008869"/>
    </source>
</evidence>
<feature type="domain" description="ABC transporter" evidence="11">
    <location>
        <begin position="481"/>
        <end position="712"/>
    </location>
</feature>
<evidence type="ECO:0000256" key="8">
    <source>
        <dbReference type="ARBA" id="ARBA00022989"/>
    </source>
</evidence>
<name>A0ABR2K2Z3_9EUKA</name>
<feature type="transmembrane region" description="Helical" evidence="10">
    <location>
        <begin position="222"/>
        <end position="242"/>
    </location>
</feature>
<protein>
    <recommendedName>
        <fullName evidence="11">ABC transporter domain-containing protein</fullName>
    </recommendedName>
</protein>
<comment type="subcellular location">
    <subcellularLocation>
        <location evidence="1">Membrane</location>
        <topology evidence="1">Multi-pass membrane protein</topology>
    </subcellularLocation>
</comment>
<evidence type="ECO:0000313" key="13">
    <source>
        <dbReference type="Proteomes" id="UP001470230"/>
    </source>
</evidence>
<proteinExistence type="inferred from homology"/>
<sequence length="797" mass="89955">MDNHISATNISPPGGRWTERCPSTSRTIRALFKKQFLLKIRKLSDLVEFVGSCVIYLLIVPVYLYTRIIYYDAPSPPVNYTSIIPQDLIIFLGTTSNPKIALGPDCRNTHMLFDGIFNITKTILDPLNISLNVVYANTTEDMKNQIYLSESNGLGLFWHNALSANAKIAPNFQLFRQSFYGTPDIDLFEMTRRLLAIEMGNTRIALFNLSSQVYATTKHTEYYAIHYLVAFIVVCPGILALMPDFQTVLDEKDTKIASLSFLMGCGEFSYWLVSFVTPVVLAMIPYCLMCLCLCYLFCMVGTSFTLLFTLSFMFILSHVWFQLFLSTFMKNASHGRSTIIVFLVLTIFFAYLHYFYTLDSKNSNQVMKQIFSVIPLSCYQMVITSMYNMTYLGFPGLQWSDVPKSEYMSYPVWLGMVWLAGDTLIYFILFLVFNMTNEREFGTPQLAWKDLLKPSAWRRAFSFKKNSDIGNIESHASGEFIRVNDLGKTYHGLVTFQALRDVNFYINCGEVIVIIGPNGAGKSTLLNSLAGAITPTTGTLQIYGGTPTNHFAELHKYMGVCFQDNVLVGPLSIRENFELFGAFRGIKKDLLEESVAFFAETLQLTEMLDNRTENLSGGQKRKLCIALSLLGNPPFVIMDEPTAAVDVQARQLIWKTISSLKDTTCVVTSHALEEAEAVSSRLFIVAGGRLRFSGTSTQLRSQFKCGYLLRIEREDGTVGKALDLAKSFIPDAHLSDERPDTIAMPVDDQIPNFLRALTEKETEYGIRSYSFSVEQLEDMLLKLILNEDISHEIQIPS</sequence>
<dbReference type="Proteomes" id="UP001470230">
    <property type="component" value="Unassembled WGS sequence"/>
</dbReference>
<evidence type="ECO:0000256" key="5">
    <source>
        <dbReference type="ARBA" id="ARBA00022737"/>
    </source>
</evidence>
<evidence type="ECO:0000256" key="7">
    <source>
        <dbReference type="ARBA" id="ARBA00022840"/>
    </source>
</evidence>
<feature type="transmembrane region" description="Helical" evidence="10">
    <location>
        <begin position="410"/>
        <end position="433"/>
    </location>
</feature>
<dbReference type="PANTHER" id="PTHR19229:SF36">
    <property type="entry name" value="ATP-BINDING CASSETTE SUB-FAMILY A MEMBER 2"/>
    <property type="match status" value="1"/>
</dbReference>
<dbReference type="Pfam" id="PF12698">
    <property type="entry name" value="ABC2_membrane_3"/>
    <property type="match status" value="1"/>
</dbReference>
<keyword evidence="9 10" id="KW-0472">Membrane</keyword>
<dbReference type="EMBL" id="JAPFFF010000008">
    <property type="protein sequence ID" value="KAK8884867.1"/>
    <property type="molecule type" value="Genomic_DNA"/>
</dbReference>
<evidence type="ECO:0000256" key="1">
    <source>
        <dbReference type="ARBA" id="ARBA00004141"/>
    </source>
</evidence>
<dbReference type="PROSITE" id="PS00211">
    <property type="entry name" value="ABC_TRANSPORTER_1"/>
    <property type="match status" value="1"/>
</dbReference>
<dbReference type="InterPro" id="IPR003593">
    <property type="entry name" value="AAA+_ATPase"/>
</dbReference>
<dbReference type="InterPro" id="IPR003439">
    <property type="entry name" value="ABC_transporter-like_ATP-bd"/>
</dbReference>
<feature type="transmembrane region" description="Helical" evidence="10">
    <location>
        <begin position="337"/>
        <end position="358"/>
    </location>
</feature>
<evidence type="ECO:0000256" key="10">
    <source>
        <dbReference type="SAM" id="Phobius"/>
    </source>
</evidence>
<dbReference type="InterPro" id="IPR027417">
    <property type="entry name" value="P-loop_NTPase"/>
</dbReference>
<dbReference type="Pfam" id="PF00005">
    <property type="entry name" value="ABC_tran"/>
    <property type="match status" value="1"/>
</dbReference>
<gene>
    <name evidence="12" type="ORF">M9Y10_043988</name>
</gene>
<dbReference type="InterPro" id="IPR026082">
    <property type="entry name" value="ABCA"/>
</dbReference>
<evidence type="ECO:0000256" key="3">
    <source>
        <dbReference type="ARBA" id="ARBA00022448"/>
    </source>
</evidence>
<keyword evidence="3" id="KW-0813">Transport</keyword>
<keyword evidence="13" id="KW-1185">Reference proteome</keyword>
<keyword evidence="8 10" id="KW-1133">Transmembrane helix</keyword>
<dbReference type="PROSITE" id="PS50893">
    <property type="entry name" value="ABC_TRANSPORTER_2"/>
    <property type="match status" value="1"/>
</dbReference>
<feature type="transmembrane region" description="Helical" evidence="10">
    <location>
        <begin position="305"/>
        <end position="325"/>
    </location>
</feature>
<evidence type="ECO:0000256" key="4">
    <source>
        <dbReference type="ARBA" id="ARBA00022692"/>
    </source>
</evidence>
<accession>A0ABR2K2Z3</accession>
<dbReference type="CDD" id="cd03263">
    <property type="entry name" value="ABC_subfamily_A"/>
    <property type="match status" value="1"/>
</dbReference>
<dbReference type="PANTHER" id="PTHR19229">
    <property type="entry name" value="ATP-BINDING CASSETTE TRANSPORTER SUBFAMILY A ABCA"/>
    <property type="match status" value="1"/>
</dbReference>
<comment type="caution">
    <text evidence="12">The sequence shown here is derived from an EMBL/GenBank/DDBJ whole genome shotgun (WGS) entry which is preliminary data.</text>
</comment>
<dbReference type="SUPFAM" id="SSF52540">
    <property type="entry name" value="P-loop containing nucleoside triphosphate hydrolases"/>
    <property type="match status" value="1"/>
</dbReference>
<reference evidence="12 13" key="1">
    <citation type="submission" date="2024-04" db="EMBL/GenBank/DDBJ databases">
        <title>Tritrichomonas musculus Genome.</title>
        <authorList>
            <person name="Alves-Ferreira E."/>
            <person name="Grigg M."/>
            <person name="Lorenzi H."/>
            <person name="Galac M."/>
        </authorList>
    </citation>
    <scope>NUCLEOTIDE SEQUENCE [LARGE SCALE GENOMIC DNA]</scope>
    <source>
        <strain evidence="12 13">EAF2021</strain>
    </source>
</reference>
<evidence type="ECO:0000256" key="6">
    <source>
        <dbReference type="ARBA" id="ARBA00022741"/>
    </source>
</evidence>
<feature type="transmembrane region" description="Helical" evidence="10">
    <location>
        <begin position="279"/>
        <end position="298"/>
    </location>
</feature>
<evidence type="ECO:0000256" key="9">
    <source>
        <dbReference type="ARBA" id="ARBA00023136"/>
    </source>
</evidence>
<dbReference type="InterPro" id="IPR013525">
    <property type="entry name" value="ABC2_TM"/>
</dbReference>
<evidence type="ECO:0000313" key="12">
    <source>
        <dbReference type="EMBL" id="KAK8884867.1"/>
    </source>
</evidence>
<keyword evidence="6" id="KW-0547">Nucleotide-binding</keyword>
<keyword evidence="5" id="KW-0677">Repeat</keyword>